<evidence type="ECO:0000259" key="2">
    <source>
        <dbReference type="PROSITE" id="PS51903"/>
    </source>
</evidence>
<evidence type="ECO:0000313" key="4">
    <source>
        <dbReference type="Proteomes" id="UP000247569"/>
    </source>
</evidence>
<dbReference type="Pfam" id="PF02861">
    <property type="entry name" value="Clp_N"/>
    <property type="match status" value="1"/>
</dbReference>
<dbReference type="PANTHER" id="PTHR47016:SF5">
    <property type="entry name" value="CLP DOMAIN SUPERFAMILY PROTEIN"/>
    <property type="match status" value="1"/>
</dbReference>
<dbReference type="PANTHER" id="PTHR47016">
    <property type="entry name" value="ATP-DEPENDENT CLP PROTEASE ATP-BINDING SUBUNIT CLPT1, CHLOROPLASTIC"/>
    <property type="match status" value="1"/>
</dbReference>
<dbReference type="OrthoDB" id="3628183at2"/>
<dbReference type="InterPro" id="IPR004176">
    <property type="entry name" value="Clp_R_N"/>
</dbReference>
<dbReference type="SUPFAM" id="SSF81923">
    <property type="entry name" value="Double Clp-N motif"/>
    <property type="match status" value="1"/>
</dbReference>
<dbReference type="InterPro" id="IPR036628">
    <property type="entry name" value="Clp_N_dom_sf"/>
</dbReference>
<sequence>MFERFTDQARTTVVRAQEEARGRGHDHIGTEHLLLALLSDEQSVGVRALRSLGIEPETIRADIEETVGRADMEASSGHIPFTAGAKQALELSLREAMALGHSYIGAEHILLALLRQTEGVAAAVVLSKGADLPAMRARIRSMSSAAGPTSAPPAPLDSSATARMVIRSLEKENALLRQEVDRLRQFITRRLGAEPPAAAG</sequence>
<dbReference type="Gene3D" id="1.10.1780.10">
    <property type="entry name" value="Clp, N-terminal domain"/>
    <property type="match status" value="2"/>
</dbReference>
<keyword evidence="4" id="KW-1185">Reference proteome</keyword>
<evidence type="ECO:0000313" key="3">
    <source>
        <dbReference type="EMBL" id="PXX52713.1"/>
    </source>
</evidence>
<dbReference type="EMBL" id="QJKF01000031">
    <property type="protein sequence ID" value="PXX52713.1"/>
    <property type="molecule type" value="Genomic_DNA"/>
</dbReference>
<name>A0A318KA03_9NOCA</name>
<keyword evidence="1" id="KW-0677">Repeat</keyword>
<organism evidence="3 4">
    <name type="scientific">Nocardia tenerifensis</name>
    <dbReference type="NCBI Taxonomy" id="228006"/>
    <lineage>
        <taxon>Bacteria</taxon>
        <taxon>Bacillati</taxon>
        <taxon>Actinomycetota</taxon>
        <taxon>Actinomycetes</taxon>
        <taxon>Mycobacteriales</taxon>
        <taxon>Nocardiaceae</taxon>
        <taxon>Nocardia</taxon>
    </lineage>
</organism>
<evidence type="ECO:0000256" key="1">
    <source>
        <dbReference type="PROSITE-ProRule" id="PRU01251"/>
    </source>
</evidence>
<reference evidence="3 4" key="1">
    <citation type="submission" date="2018-05" db="EMBL/GenBank/DDBJ databases">
        <title>Genomic Encyclopedia of Type Strains, Phase IV (KMG-IV): sequencing the most valuable type-strain genomes for metagenomic binning, comparative biology and taxonomic classification.</title>
        <authorList>
            <person name="Goeker M."/>
        </authorList>
    </citation>
    <scope>NUCLEOTIDE SEQUENCE [LARGE SCALE GENOMIC DNA]</scope>
    <source>
        <strain evidence="3 4">DSM 44704</strain>
    </source>
</reference>
<gene>
    <name evidence="3" type="ORF">DFR70_13134</name>
</gene>
<dbReference type="AlphaFoldDB" id="A0A318KA03"/>
<comment type="caution">
    <text evidence="3">The sequence shown here is derived from an EMBL/GenBank/DDBJ whole genome shotgun (WGS) entry which is preliminary data.</text>
</comment>
<protein>
    <submittedName>
        <fullName evidence="3">ClpA/ClpB-like protein</fullName>
    </submittedName>
</protein>
<feature type="domain" description="Clp R" evidence="2">
    <location>
        <begin position="2"/>
        <end position="145"/>
    </location>
</feature>
<dbReference type="RefSeq" id="WP_051186601.1">
    <property type="nucleotide sequence ID" value="NZ_QJKF01000031.1"/>
</dbReference>
<dbReference type="Proteomes" id="UP000247569">
    <property type="component" value="Unassembled WGS sequence"/>
</dbReference>
<proteinExistence type="predicted"/>
<dbReference type="InterPro" id="IPR044217">
    <property type="entry name" value="CLPT1/2"/>
</dbReference>
<dbReference type="PROSITE" id="PS51903">
    <property type="entry name" value="CLP_R"/>
    <property type="match status" value="1"/>
</dbReference>
<accession>A0A318KA03</accession>